<keyword evidence="4" id="KW-1185">Reference proteome</keyword>
<organism evidence="3 4">
    <name type="scientific">Streptosporangium jomthongense</name>
    <dbReference type="NCBI Taxonomy" id="1193683"/>
    <lineage>
        <taxon>Bacteria</taxon>
        <taxon>Bacillati</taxon>
        <taxon>Actinomycetota</taxon>
        <taxon>Actinomycetes</taxon>
        <taxon>Streptosporangiales</taxon>
        <taxon>Streptosporangiaceae</taxon>
        <taxon>Streptosporangium</taxon>
    </lineage>
</organism>
<dbReference type="Proteomes" id="UP001595698">
    <property type="component" value="Unassembled WGS sequence"/>
</dbReference>
<sequence length="321" mass="33909">MRIVSLAGGIGGARFLRGLRSAVPDSEITVIGNTGDDITLYGLQVCPDLDTVMYTLGGGIDEEQGWGRQKESHVVKEELAAYGVEPQWFGLGDRDFATHIVRTQMLSAGYPLSAVTEALCARWQPGVRLIPMTDDRAETHVVISDERGRRAVHFQEWWVRLRASVPAERIILVGAEEARPAPGVLQAVAEADVVILPPSNPVVSIGTILQIKGIREALEAKTVVGVSPIVGGAPVRGMADACLTAIGVETTAQAVLDLYGSPLIDGWLVAEEDAGVALDGVRVEARPLIMHDVEAAADIARAALDLAVSLAGTGGSDGEAR</sequence>
<dbReference type="InterPro" id="IPR038136">
    <property type="entry name" value="CofD-like_dom_sf"/>
</dbReference>
<evidence type="ECO:0000313" key="3">
    <source>
        <dbReference type="EMBL" id="MFC3983941.1"/>
    </source>
</evidence>
<dbReference type="NCBIfam" id="TIGR01819">
    <property type="entry name" value="F420_cofD"/>
    <property type="match status" value="1"/>
</dbReference>
<dbReference type="InterPro" id="IPR002882">
    <property type="entry name" value="CofD"/>
</dbReference>
<dbReference type="Gene3D" id="3.40.50.10680">
    <property type="entry name" value="CofD-like domains"/>
    <property type="match status" value="1"/>
</dbReference>
<name>A0ABV8F5W1_9ACTN</name>
<dbReference type="GO" id="GO:0043743">
    <property type="term" value="F:LPPG:FO 2-phospho-L-lactate transferase activity"/>
    <property type="evidence" value="ECO:0007669"/>
    <property type="project" value="UniProtKB-EC"/>
</dbReference>
<evidence type="ECO:0000256" key="2">
    <source>
        <dbReference type="ARBA" id="ARBA00022842"/>
    </source>
</evidence>
<reference evidence="4" key="1">
    <citation type="journal article" date="2019" name="Int. J. Syst. Evol. Microbiol.">
        <title>The Global Catalogue of Microorganisms (GCM) 10K type strain sequencing project: providing services to taxonomists for standard genome sequencing and annotation.</title>
        <authorList>
            <consortium name="The Broad Institute Genomics Platform"/>
            <consortium name="The Broad Institute Genome Sequencing Center for Infectious Disease"/>
            <person name="Wu L."/>
            <person name="Ma J."/>
        </authorList>
    </citation>
    <scope>NUCLEOTIDE SEQUENCE [LARGE SCALE GENOMIC DNA]</scope>
    <source>
        <strain evidence="4">TBRC 7912</strain>
    </source>
</reference>
<evidence type="ECO:0000313" key="4">
    <source>
        <dbReference type="Proteomes" id="UP001595698"/>
    </source>
</evidence>
<gene>
    <name evidence="3" type="primary">cofD</name>
    <name evidence="3" type="ORF">ACFOYY_27680</name>
</gene>
<dbReference type="Pfam" id="PF01933">
    <property type="entry name" value="CofD"/>
    <property type="match status" value="1"/>
</dbReference>
<protein>
    <submittedName>
        <fullName evidence="3">2-phospho-L-lactate transferase</fullName>
        <ecNumber evidence="3">2.7.8.28</ecNumber>
    </submittedName>
</protein>
<dbReference type="HAMAP" id="MF_01257">
    <property type="entry name" value="CofD"/>
    <property type="match status" value="1"/>
</dbReference>
<dbReference type="InterPro" id="IPR010115">
    <property type="entry name" value="FbiA/CofD"/>
</dbReference>
<comment type="caution">
    <text evidence="3">The sequence shown here is derived from an EMBL/GenBank/DDBJ whole genome shotgun (WGS) entry which is preliminary data.</text>
</comment>
<evidence type="ECO:0000256" key="1">
    <source>
        <dbReference type="ARBA" id="ARBA00022679"/>
    </source>
</evidence>
<proteinExistence type="inferred from homology"/>
<dbReference type="EC" id="2.7.8.28" evidence="3"/>
<dbReference type="Gene3D" id="1.10.8.240">
    <property type="entry name" value="CofD-like domain"/>
    <property type="match status" value="1"/>
</dbReference>
<dbReference type="PANTHER" id="PTHR43007">
    <property type="entry name" value="2-PHOSPHO-L-LACTATE TRANSFERASE"/>
    <property type="match status" value="1"/>
</dbReference>
<dbReference type="CDD" id="cd07186">
    <property type="entry name" value="CofD_like"/>
    <property type="match status" value="1"/>
</dbReference>
<dbReference type="PANTHER" id="PTHR43007:SF1">
    <property type="entry name" value="2-PHOSPHO-L-LACTATE TRANSFERASE"/>
    <property type="match status" value="1"/>
</dbReference>
<dbReference type="EMBL" id="JBHSBC010000032">
    <property type="protein sequence ID" value="MFC3983941.1"/>
    <property type="molecule type" value="Genomic_DNA"/>
</dbReference>
<dbReference type="SUPFAM" id="SSF142338">
    <property type="entry name" value="CofD-like"/>
    <property type="match status" value="1"/>
</dbReference>
<dbReference type="RefSeq" id="WP_352009876.1">
    <property type="nucleotide sequence ID" value="NZ_JBHSBC010000032.1"/>
</dbReference>
<keyword evidence="2" id="KW-0460">Magnesium</keyword>
<keyword evidence="1 3" id="KW-0808">Transferase</keyword>
<accession>A0ABV8F5W1</accession>